<gene>
    <name evidence="2" type="ORF">WMY93_007148</name>
</gene>
<reference evidence="3" key="1">
    <citation type="submission" date="2024-04" db="EMBL/GenBank/DDBJ databases">
        <title>Salinicola lusitanus LLJ914,a marine bacterium isolated from the Okinawa Trough.</title>
        <authorList>
            <person name="Li J."/>
        </authorList>
    </citation>
    <scope>NUCLEOTIDE SEQUENCE [LARGE SCALE GENOMIC DNA]</scope>
</reference>
<comment type="caution">
    <text evidence="2">The sequence shown here is derived from an EMBL/GenBank/DDBJ whole genome shotgun (WGS) entry which is preliminary data.</text>
</comment>
<organism evidence="2 3">
    <name type="scientific">Mugilogobius chulae</name>
    <name type="common">yellowstripe goby</name>
    <dbReference type="NCBI Taxonomy" id="88201"/>
    <lineage>
        <taxon>Eukaryota</taxon>
        <taxon>Metazoa</taxon>
        <taxon>Chordata</taxon>
        <taxon>Craniata</taxon>
        <taxon>Vertebrata</taxon>
        <taxon>Euteleostomi</taxon>
        <taxon>Actinopterygii</taxon>
        <taxon>Neopterygii</taxon>
        <taxon>Teleostei</taxon>
        <taxon>Neoteleostei</taxon>
        <taxon>Acanthomorphata</taxon>
        <taxon>Gobiaria</taxon>
        <taxon>Gobiiformes</taxon>
        <taxon>Gobioidei</taxon>
        <taxon>Gobiidae</taxon>
        <taxon>Gobionellinae</taxon>
        <taxon>Mugilogobius</taxon>
    </lineage>
</organism>
<proteinExistence type="predicted"/>
<dbReference type="AlphaFoldDB" id="A0AAW0Q1W3"/>
<sequence length="102" mass="11198">MSSEAAVSKTRLYKDGAKDATLKMTHSFTSEGRGHLPKKTAKSETLSCGERTQDTLPLPEKRNSSVLLLRASDEKKCHTTCHTKNALTNYTGSTCLKKTPKI</sequence>
<name>A0AAW0Q1W3_9GOBI</name>
<evidence type="ECO:0000313" key="3">
    <source>
        <dbReference type="Proteomes" id="UP001460270"/>
    </source>
</evidence>
<dbReference type="EMBL" id="JBBPFD010000004">
    <property type="protein sequence ID" value="KAK7930753.1"/>
    <property type="molecule type" value="Genomic_DNA"/>
</dbReference>
<evidence type="ECO:0000313" key="2">
    <source>
        <dbReference type="EMBL" id="KAK7930753.1"/>
    </source>
</evidence>
<feature type="region of interest" description="Disordered" evidence="1">
    <location>
        <begin position="25"/>
        <end position="57"/>
    </location>
</feature>
<accession>A0AAW0Q1W3</accession>
<keyword evidence="3" id="KW-1185">Reference proteome</keyword>
<protein>
    <submittedName>
        <fullName evidence="2">Uncharacterized protein</fullName>
    </submittedName>
</protein>
<evidence type="ECO:0000256" key="1">
    <source>
        <dbReference type="SAM" id="MobiDB-lite"/>
    </source>
</evidence>
<dbReference type="Proteomes" id="UP001460270">
    <property type="component" value="Unassembled WGS sequence"/>
</dbReference>